<reference evidence="1 2" key="1">
    <citation type="journal article" date="2018" name="Environ. Microbiol.">
        <title>Novel phage-host interactions and evolution as revealed by a cyanomyovirus isolated from an estuarine environment.</title>
        <authorList>
            <person name="Xu Y."/>
            <person name="Zhang R."/>
            <person name="Wang N."/>
            <person name="Cai L."/>
            <person name="Tong Y."/>
            <person name="Sun Q."/>
            <person name="Chen F."/>
            <person name="Jiao N."/>
        </authorList>
    </citation>
    <scope>NUCLEOTIDE SEQUENCE [LARGE SCALE GENOMIC DNA]</scope>
</reference>
<keyword evidence="1" id="KW-0378">Hydrolase</keyword>
<dbReference type="Proteomes" id="UP000274731">
    <property type="component" value="Segment"/>
</dbReference>
<keyword evidence="1" id="KW-0255">Endonuclease</keyword>
<protein>
    <submittedName>
        <fullName evidence="1">Homing endonuclease</fullName>
    </submittedName>
</protein>
<accession>A0A3G1L3X2</accession>
<evidence type="ECO:0000313" key="2">
    <source>
        <dbReference type="Proteomes" id="UP000274731"/>
    </source>
</evidence>
<proteinExistence type="predicted"/>
<gene>
    <name evidence="1" type="ORF">SCBWM1_gp156</name>
</gene>
<dbReference type="GO" id="GO:0004519">
    <property type="term" value="F:endonuclease activity"/>
    <property type="evidence" value="ECO:0007669"/>
    <property type="project" value="UniProtKB-KW"/>
</dbReference>
<evidence type="ECO:0000313" key="1">
    <source>
        <dbReference type="EMBL" id="ATW62840.1"/>
    </source>
</evidence>
<keyword evidence="1" id="KW-0540">Nuclease</keyword>
<sequence length="211" mass="23799">MNRYEKFISHLKKKEPAIRNSSLSLQKHRIIPGHSGGDYSEANVVICSIEDHIKAHRIRYEVYGERGDKFAVSMMTGRLRIGDKVVATLGAYSTHEVCKENKTGFWSSETQRKNALKGDTPEVLQKKSEGGKRGNEVIRKLGIGAYAPGQTQKSGRASALKRWGIPSDLYGRIYFSAEQRVSISETFFDYYVAFGNPWQSRAKPQALLRKV</sequence>
<keyword evidence="2" id="KW-1185">Reference proteome</keyword>
<organism evidence="1 2">
    <name type="scientific">Synechococcus phage S-CBWM1</name>
    <dbReference type="NCBI Taxonomy" id="2053653"/>
    <lineage>
        <taxon>Viruses</taxon>
        <taxon>Duplodnaviria</taxon>
        <taxon>Heunggongvirae</taxon>
        <taxon>Uroviricota</taxon>
        <taxon>Caudoviricetes</taxon>
        <taxon>Aokuangvirus</taxon>
        <taxon>Aokuangvirus SCBWM1</taxon>
    </lineage>
</organism>
<name>A0A3G1L3X2_9CAUD</name>
<dbReference type="EMBL" id="MG450654">
    <property type="protein sequence ID" value="ATW62840.1"/>
    <property type="molecule type" value="Genomic_DNA"/>
</dbReference>